<dbReference type="EMBL" id="VEPZ02000884">
    <property type="protein sequence ID" value="KAE8712897.1"/>
    <property type="molecule type" value="Genomic_DNA"/>
</dbReference>
<proteinExistence type="predicted"/>
<gene>
    <name evidence="1" type="ORF">F3Y22_tig00110221pilonHSYRG00015</name>
</gene>
<protein>
    <submittedName>
        <fullName evidence="1">4-phosphopantetheine adenylyltransferase isoform 1</fullName>
    </submittedName>
</protein>
<keyword evidence="1" id="KW-0808">Transferase</keyword>
<dbReference type="PANTHER" id="PTHR12265">
    <property type="entry name" value="TRANSMEMBRANE PROTEIN 53"/>
    <property type="match status" value="1"/>
</dbReference>
<keyword evidence="1" id="KW-0548">Nucleotidyltransferase</keyword>
<dbReference type="AlphaFoldDB" id="A0A6A3BA81"/>
<dbReference type="InterPro" id="IPR008547">
    <property type="entry name" value="DUF829_TMEM53"/>
</dbReference>
<keyword evidence="2" id="KW-1185">Reference proteome</keyword>
<accession>A0A6A3BA81</accession>
<dbReference type="PANTHER" id="PTHR12265:SF11">
    <property type="entry name" value="ALPHA_BETA-HYDROLASES SUPERFAMILY PROTEIN"/>
    <property type="match status" value="1"/>
</dbReference>
<organism evidence="1 2">
    <name type="scientific">Hibiscus syriacus</name>
    <name type="common">Rose of Sharon</name>
    <dbReference type="NCBI Taxonomy" id="106335"/>
    <lineage>
        <taxon>Eukaryota</taxon>
        <taxon>Viridiplantae</taxon>
        <taxon>Streptophyta</taxon>
        <taxon>Embryophyta</taxon>
        <taxon>Tracheophyta</taxon>
        <taxon>Spermatophyta</taxon>
        <taxon>Magnoliopsida</taxon>
        <taxon>eudicotyledons</taxon>
        <taxon>Gunneridae</taxon>
        <taxon>Pentapetalae</taxon>
        <taxon>rosids</taxon>
        <taxon>malvids</taxon>
        <taxon>Malvales</taxon>
        <taxon>Malvaceae</taxon>
        <taxon>Malvoideae</taxon>
        <taxon>Hibiscus</taxon>
    </lineage>
</organism>
<name>A0A6A3BA81_HIBSY</name>
<dbReference type="GO" id="GO:0016779">
    <property type="term" value="F:nucleotidyltransferase activity"/>
    <property type="evidence" value="ECO:0007669"/>
    <property type="project" value="UniProtKB-KW"/>
</dbReference>
<dbReference type="Pfam" id="PF05705">
    <property type="entry name" value="DUF829"/>
    <property type="match status" value="1"/>
</dbReference>
<dbReference type="OrthoDB" id="77878at2759"/>
<evidence type="ECO:0000313" key="2">
    <source>
        <dbReference type="Proteomes" id="UP000436088"/>
    </source>
</evidence>
<dbReference type="Proteomes" id="UP000436088">
    <property type="component" value="Unassembled WGS sequence"/>
</dbReference>
<comment type="caution">
    <text evidence="1">The sequence shown here is derived from an EMBL/GenBank/DDBJ whole genome shotgun (WGS) entry which is preliminary data.</text>
</comment>
<evidence type="ECO:0000313" key="1">
    <source>
        <dbReference type="EMBL" id="KAE8712897.1"/>
    </source>
</evidence>
<sequence length="125" mass="13816">MINGGGEAEALGNTDKVTTVVLLGWLGATLAVTFLVELKDLLCLDPVSMLDRRIAELANGLVTWGSEKEEDGRERCFIFHTFSNTGWLVYGSVIERFQRREGLKEMIEGVIFDSGSADPLNSRCF</sequence>
<reference evidence="1" key="1">
    <citation type="submission" date="2019-09" db="EMBL/GenBank/DDBJ databases">
        <title>Draft genome information of white flower Hibiscus syriacus.</title>
        <authorList>
            <person name="Kim Y.-M."/>
        </authorList>
    </citation>
    <scope>NUCLEOTIDE SEQUENCE [LARGE SCALE GENOMIC DNA]</scope>
    <source>
        <strain evidence="1">YM2019G1</strain>
    </source>
</reference>